<proteinExistence type="predicted"/>
<protein>
    <submittedName>
        <fullName evidence="1">Uncharacterized protein</fullName>
    </submittedName>
</protein>
<dbReference type="EMBL" id="DACYAJ020000030">
    <property type="protein sequence ID" value="HCD1257336.1"/>
    <property type="molecule type" value="Genomic_DNA"/>
</dbReference>
<reference evidence="1" key="1">
    <citation type="journal article" date="2018" name="Genome Biol.">
        <title>SKESA: strategic k-mer extension for scrupulous assemblies.</title>
        <authorList>
            <person name="Souvorov A."/>
            <person name="Agarwala R."/>
            <person name="Lipman D.J."/>
        </authorList>
    </citation>
    <scope>NUCLEOTIDE SEQUENCE</scope>
    <source>
        <strain evidence="1">CAV1698</strain>
    </source>
</reference>
<accession>A0A9C7QMQ8</accession>
<evidence type="ECO:0000313" key="2">
    <source>
        <dbReference type="Proteomes" id="UP000862426"/>
    </source>
</evidence>
<dbReference type="Proteomes" id="UP000862426">
    <property type="component" value="Unassembled WGS sequence"/>
</dbReference>
<organism evidence="1 2">
    <name type="scientific">Citrobacter amalonaticus</name>
    <dbReference type="NCBI Taxonomy" id="35703"/>
    <lineage>
        <taxon>Bacteria</taxon>
        <taxon>Pseudomonadati</taxon>
        <taxon>Pseudomonadota</taxon>
        <taxon>Gammaproteobacteria</taxon>
        <taxon>Enterobacterales</taxon>
        <taxon>Enterobacteriaceae</taxon>
        <taxon>Citrobacter</taxon>
    </lineage>
</organism>
<sequence>MDEDHQMVKKQTAKLYGNDIGIRIGMHIKYELEKRIYKQQIKGIIQTPPAQNSPSVITRVIR</sequence>
<comment type="caution">
    <text evidence="1">The sequence shown here is derived from an EMBL/GenBank/DDBJ whole genome shotgun (WGS) entry which is preliminary data.</text>
</comment>
<reference evidence="1" key="2">
    <citation type="submission" date="2022-05" db="EMBL/GenBank/DDBJ databases">
        <authorList>
            <consortium name="NCBI Pathogen Detection Project"/>
        </authorList>
    </citation>
    <scope>NUCLEOTIDE SEQUENCE</scope>
    <source>
        <strain evidence="1">CAV1698</strain>
    </source>
</reference>
<dbReference type="AlphaFoldDB" id="A0A9C7QMQ8"/>
<name>A0A9C7QMQ8_CITAM</name>
<gene>
    <name evidence="1" type="ORF">JD854_RS20055</name>
</gene>
<evidence type="ECO:0000313" key="1">
    <source>
        <dbReference type="EMBL" id="HCD1257336.1"/>
    </source>
</evidence>